<keyword evidence="3" id="KW-1185">Reference proteome</keyword>
<protein>
    <recommendedName>
        <fullName evidence="4">Gustatory receptor</fullName>
    </recommendedName>
</protein>
<keyword evidence="1" id="KW-0812">Transmembrane</keyword>
<evidence type="ECO:0000313" key="2">
    <source>
        <dbReference type="EMBL" id="OXA47868.1"/>
    </source>
</evidence>
<feature type="transmembrane region" description="Helical" evidence="1">
    <location>
        <begin position="325"/>
        <end position="346"/>
    </location>
</feature>
<evidence type="ECO:0008006" key="4">
    <source>
        <dbReference type="Google" id="ProtNLM"/>
    </source>
</evidence>
<evidence type="ECO:0000256" key="1">
    <source>
        <dbReference type="SAM" id="Phobius"/>
    </source>
</evidence>
<dbReference type="AlphaFoldDB" id="A0A226DS74"/>
<name>A0A226DS74_FOLCA</name>
<reference evidence="2 3" key="1">
    <citation type="submission" date="2015-12" db="EMBL/GenBank/DDBJ databases">
        <title>The genome of Folsomia candida.</title>
        <authorList>
            <person name="Faddeeva A."/>
            <person name="Derks M.F."/>
            <person name="Anvar Y."/>
            <person name="Smit S."/>
            <person name="Van Straalen N."/>
            <person name="Roelofs D."/>
        </authorList>
    </citation>
    <scope>NUCLEOTIDE SEQUENCE [LARGE SCALE GENOMIC DNA]</scope>
    <source>
        <strain evidence="2 3">VU population</strain>
        <tissue evidence="2">Whole body</tissue>
    </source>
</reference>
<gene>
    <name evidence="2" type="ORF">Fcan01_16839</name>
</gene>
<comment type="caution">
    <text evidence="2">The sequence shown here is derived from an EMBL/GenBank/DDBJ whole genome shotgun (WGS) entry which is preliminary data.</text>
</comment>
<keyword evidence="1" id="KW-0472">Membrane</keyword>
<feature type="transmembrane region" description="Helical" evidence="1">
    <location>
        <begin position="157"/>
        <end position="185"/>
    </location>
</feature>
<organism evidence="2 3">
    <name type="scientific">Folsomia candida</name>
    <name type="common">Springtail</name>
    <dbReference type="NCBI Taxonomy" id="158441"/>
    <lineage>
        <taxon>Eukaryota</taxon>
        <taxon>Metazoa</taxon>
        <taxon>Ecdysozoa</taxon>
        <taxon>Arthropoda</taxon>
        <taxon>Hexapoda</taxon>
        <taxon>Collembola</taxon>
        <taxon>Entomobryomorpha</taxon>
        <taxon>Isotomoidea</taxon>
        <taxon>Isotomidae</taxon>
        <taxon>Proisotominae</taxon>
        <taxon>Folsomia</taxon>
    </lineage>
</organism>
<sequence length="430" mass="49232">MGLVQHFQKYFEANVKPIVTTRFLALDLYSFVYQKFTKMPIMWDRSGQEFIPCEDPRDTRGFQFEAIVGISVVAICYVVVLVQQVSMSEDSAGPHVSVLTLMTVYAAIHVCIFIISVAVEMFKHGPDYGRGYNGLKRLEDEIILDHPQHDHRTPSQLYTFAFLTLYMSIYYATLPLVMLAAFLYMDIDPAMYILDMLFGPSPPRILKNFSLHPPFSSHLPRLLVRSCLMWIFGIGFSRLTCLVFITSTTNFTRTHHILELISRINAYQKLKAMMFYNELQLICKDINLLQDSVLMGLLSIGFMLNGCTIYLSIQGYRVLPFGVHAMFVGLAVMNISATMTIIPFLVDTNQIGINLLANWRLQFSSKLQRKRANAMTPTKVNCSMGQYRIFSMTKTAKNKLYAALIEFPVNMLLGYSRDEFEMRFQVGKQN</sequence>
<dbReference type="Proteomes" id="UP000198287">
    <property type="component" value="Unassembled WGS sequence"/>
</dbReference>
<proteinExistence type="predicted"/>
<feature type="transmembrane region" description="Helical" evidence="1">
    <location>
        <begin position="98"/>
        <end position="122"/>
    </location>
</feature>
<keyword evidence="1" id="KW-1133">Transmembrane helix</keyword>
<dbReference type="EMBL" id="LNIX01000012">
    <property type="protein sequence ID" value="OXA47868.1"/>
    <property type="molecule type" value="Genomic_DNA"/>
</dbReference>
<feature type="transmembrane region" description="Helical" evidence="1">
    <location>
        <begin position="222"/>
        <end position="245"/>
    </location>
</feature>
<feature type="transmembrane region" description="Helical" evidence="1">
    <location>
        <begin position="293"/>
        <end position="313"/>
    </location>
</feature>
<accession>A0A226DS74</accession>
<feature type="transmembrane region" description="Helical" evidence="1">
    <location>
        <begin position="66"/>
        <end position="86"/>
    </location>
</feature>
<evidence type="ECO:0000313" key="3">
    <source>
        <dbReference type="Proteomes" id="UP000198287"/>
    </source>
</evidence>